<name>A0ABZ2KG63_9BACT</name>
<protein>
    <submittedName>
        <fullName evidence="5">DUF6531 domain-containing protein</fullName>
    </submittedName>
</protein>
<organism evidence="5 6">
    <name type="scientific">Pendulispora brunnea</name>
    <dbReference type="NCBI Taxonomy" id="2905690"/>
    <lineage>
        <taxon>Bacteria</taxon>
        <taxon>Pseudomonadati</taxon>
        <taxon>Myxococcota</taxon>
        <taxon>Myxococcia</taxon>
        <taxon>Myxococcales</taxon>
        <taxon>Sorangiineae</taxon>
        <taxon>Pendulisporaceae</taxon>
        <taxon>Pendulispora</taxon>
    </lineage>
</organism>
<keyword evidence="1" id="KW-0677">Repeat</keyword>
<dbReference type="NCBIfam" id="TIGR01643">
    <property type="entry name" value="YD_repeat_2x"/>
    <property type="match status" value="1"/>
</dbReference>
<evidence type="ECO:0000256" key="2">
    <source>
        <dbReference type="SAM" id="MobiDB-lite"/>
    </source>
</evidence>
<evidence type="ECO:0000256" key="1">
    <source>
        <dbReference type="ARBA" id="ARBA00022737"/>
    </source>
</evidence>
<dbReference type="InterPro" id="IPR050708">
    <property type="entry name" value="T6SS_VgrG/RHS"/>
</dbReference>
<evidence type="ECO:0000259" key="4">
    <source>
        <dbReference type="Pfam" id="PF25023"/>
    </source>
</evidence>
<dbReference type="Proteomes" id="UP001379533">
    <property type="component" value="Chromosome"/>
</dbReference>
<dbReference type="InterPro" id="IPR045351">
    <property type="entry name" value="DUF6531"/>
</dbReference>
<dbReference type="InterPro" id="IPR022385">
    <property type="entry name" value="Rhs_assc_core"/>
</dbReference>
<keyword evidence="6" id="KW-1185">Reference proteome</keyword>
<evidence type="ECO:0000313" key="5">
    <source>
        <dbReference type="EMBL" id="WXA97647.1"/>
    </source>
</evidence>
<accession>A0ABZ2KG63</accession>
<dbReference type="PANTHER" id="PTHR32305">
    <property type="match status" value="1"/>
</dbReference>
<dbReference type="PANTHER" id="PTHR32305:SF15">
    <property type="entry name" value="PROTEIN RHSA-RELATED"/>
    <property type="match status" value="1"/>
</dbReference>
<feature type="region of interest" description="Disordered" evidence="2">
    <location>
        <begin position="985"/>
        <end position="1034"/>
    </location>
</feature>
<feature type="domain" description="Teneurin-like YD-shell" evidence="4">
    <location>
        <begin position="883"/>
        <end position="964"/>
    </location>
</feature>
<dbReference type="NCBIfam" id="TIGR03696">
    <property type="entry name" value="Rhs_assc_core"/>
    <property type="match status" value="1"/>
</dbReference>
<reference evidence="5 6" key="1">
    <citation type="submission" date="2021-12" db="EMBL/GenBank/DDBJ databases">
        <title>Discovery of the Pendulisporaceae a myxobacterial family with distinct sporulation behavior and unique specialized metabolism.</title>
        <authorList>
            <person name="Garcia R."/>
            <person name="Popoff A."/>
            <person name="Bader C.D."/>
            <person name="Loehr J."/>
            <person name="Walesch S."/>
            <person name="Walt C."/>
            <person name="Boldt J."/>
            <person name="Bunk B."/>
            <person name="Haeckl F.J.F.P.J."/>
            <person name="Gunesch A.P."/>
            <person name="Birkelbach J."/>
            <person name="Nuebel U."/>
            <person name="Pietschmann T."/>
            <person name="Bach T."/>
            <person name="Mueller R."/>
        </authorList>
    </citation>
    <scope>NUCLEOTIDE SEQUENCE [LARGE SCALE GENOMIC DNA]</scope>
    <source>
        <strain evidence="5 6">MSr12523</strain>
    </source>
</reference>
<evidence type="ECO:0000313" key="6">
    <source>
        <dbReference type="Proteomes" id="UP001379533"/>
    </source>
</evidence>
<dbReference type="Pfam" id="PF25023">
    <property type="entry name" value="TEN_YD-shell"/>
    <property type="match status" value="1"/>
</dbReference>
<sequence>MSCLGRLRRDDAARFVGDPVDVITGAVIEATYDFRLEAPFPFEFVRHYSSANCDKNRGLGWGHRHDFDHELRFTYNNKIGYVAADGQRISFPLLEVDGTRTARFGFVLERARANWYRIHLPEEELGILEFEMWRPDWPARLAAISHAKGTTRLFYDGTTGLLSSIVDSLSRTIRVDWVWIADPRTGRGRPHIARFTLLPSVGAPNEEVLLSYHYDVHGHLLGGTDRYRNTFSFEYDRHSRMTKLVDRRAYAFHYNYDSRGRCVYSAAEDGVEEVKLEYLEGATIVTLADGGDWIYEHHAGYLERVIDPYGGEHRRELDDNGQLCAETDEAGRRFEIIRDGTGKALGRQDSSGHVWPMGEAPREPDAYVASNAREYEFGALLPEDHGFPIRRYLEIDRLPTHIINALTPPATGQMSVDFAERWKESTTRDLQGLDLRTDRLDGARRSWSYDASANRTRFTDSDGSTWRWNFVSWNRIEQVTDPLGTPIRLAHTRRLLLSHVADPSGITSEYDYDLKNRLIGVKRNGAVRETYSYDPSNELAEKFDSRGKWLLRFERSDEGRRVKVHMASGERHDLVYTPSRQLRSATVHGADGQQDTFVFDYDAWDRRTRDERNGVGTRRHFVAGNLVEIRTLGRFRTRYSRTHRNTVEIFDPTGAKQTVQACHGGVVRRLTSNGATEITQYHPHGYCLAKIAYATQDRKWSRFYERSREGDVQAIHDNVRGIHRFAYDAAHRLVTETLPSGNERTFKYSHGGTLIESPTLRGATISGQKLYDANGSRLEYDHRDALCARHTSSGTFRLKHDAQDQLVAVNGPSFGTWSARYDMLGRRIETVFNGKSTNFYWDSDRLAAEIFPDQRVRIYVYVDDLALVPMMFIDYPSIDADPRSGTRYFVFANHLGAPEVIQNDSGDVVWRARYEAYGSAHIEIGSTFHQPLRWPGHYFDAQTGLHYVRFRYYSPELGSFLESDPQGIRGGFNLHGYAAGNPLRHVDVQGLSNNPCPDPNDPNNPKKPAQIESAQLPDPPDASPARKPTAEERRAALKAKLREERRNAALDAAIEKANKEGKYDKLSAEDKAFVDASKDNARLAIDPDGDGGYKVGEARAARRAEQDGTLTAPVRRALAAADDREAGADVISGDDRLWDVKEGKRAGPDGIAKAANKEPPENILVDCKDMDKAEIQQLQQQTANKLAPNRGDIRYA</sequence>
<feature type="region of interest" description="Disordered" evidence="2">
    <location>
        <begin position="1140"/>
        <end position="1162"/>
    </location>
</feature>
<dbReference type="RefSeq" id="WP_394848268.1">
    <property type="nucleotide sequence ID" value="NZ_CP089982.1"/>
</dbReference>
<dbReference type="EMBL" id="CP089982">
    <property type="protein sequence ID" value="WXA97647.1"/>
    <property type="molecule type" value="Genomic_DNA"/>
</dbReference>
<feature type="domain" description="DUF6531" evidence="3">
    <location>
        <begin position="17"/>
        <end position="91"/>
    </location>
</feature>
<dbReference type="Pfam" id="PF20148">
    <property type="entry name" value="DUF6531"/>
    <property type="match status" value="1"/>
</dbReference>
<proteinExistence type="predicted"/>
<gene>
    <name evidence="5" type="ORF">LZC95_12480</name>
</gene>
<dbReference type="Gene3D" id="2.180.10.10">
    <property type="entry name" value="RHS repeat-associated core"/>
    <property type="match status" value="2"/>
</dbReference>
<dbReference type="InterPro" id="IPR006530">
    <property type="entry name" value="YD"/>
</dbReference>
<evidence type="ECO:0000259" key="3">
    <source>
        <dbReference type="Pfam" id="PF20148"/>
    </source>
</evidence>
<dbReference type="InterPro" id="IPR056823">
    <property type="entry name" value="TEN-like_YD-shell"/>
</dbReference>